<keyword evidence="7" id="KW-0106">Calcium</keyword>
<organism evidence="20 21">
    <name type="scientific">Mastacembelus armatus</name>
    <name type="common">zig-zag eel</name>
    <dbReference type="NCBI Taxonomy" id="205130"/>
    <lineage>
        <taxon>Eukaryota</taxon>
        <taxon>Metazoa</taxon>
        <taxon>Chordata</taxon>
        <taxon>Craniata</taxon>
        <taxon>Vertebrata</taxon>
        <taxon>Euteleostomi</taxon>
        <taxon>Actinopterygii</taxon>
        <taxon>Neopterygii</taxon>
        <taxon>Teleostei</taxon>
        <taxon>Neoteleostei</taxon>
        <taxon>Acanthomorphata</taxon>
        <taxon>Anabantaria</taxon>
        <taxon>Synbranchiformes</taxon>
        <taxon>Mastacembelidae</taxon>
        <taxon>Mastacembelus</taxon>
    </lineage>
</organism>
<dbReference type="Pfam" id="PF06119">
    <property type="entry name" value="NIDO"/>
    <property type="match status" value="1"/>
</dbReference>
<dbReference type="PROSITE" id="PS00010">
    <property type="entry name" value="ASX_HYDROXYL"/>
    <property type="match status" value="3"/>
</dbReference>
<evidence type="ECO:0000256" key="8">
    <source>
        <dbReference type="ARBA" id="ARBA00022869"/>
    </source>
</evidence>
<dbReference type="Gene3D" id="2.40.155.10">
    <property type="entry name" value="Green fluorescent protein"/>
    <property type="match status" value="1"/>
</dbReference>
<dbReference type="PROSITE" id="PS50993">
    <property type="entry name" value="NIDOGEN_G2"/>
    <property type="match status" value="1"/>
</dbReference>
<comment type="caution">
    <text evidence="12">Lacks conserved residue(s) required for the propagation of feature annotation.</text>
</comment>
<dbReference type="Pfam" id="PF12947">
    <property type="entry name" value="EGF_3"/>
    <property type="match status" value="2"/>
</dbReference>
<evidence type="ECO:0000313" key="21">
    <source>
        <dbReference type="Proteomes" id="UP000261640"/>
    </source>
</evidence>
<dbReference type="InterPro" id="IPR024731">
    <property type="entry name" value="NELL2-like_EGF"/>
</dbReference>
<evidence type="ECO:0000256" key="14">
    <source>
        <dbReference type="PROSITE-ProRule" id="PRU00500"/>
    </source>
</evidence>
<dbReference type="PROSITE" id="PS01186">
    <property type="entry name" value="EGF_2"/>
    <property type="match status" value="5"/>
</dbReference>
<evidence type="ECO:0000259" key="16">
    <source>
        <dbReference type="PROSITE" id="PS50026"/>
    </source>
</evidence>
<dbReference type="InterPro" id="IPR049883">
    <property type="entry name" value="NOTCH1_EGF-like"/>
</dbReference>
<dbReference type="SMART" id="SM00211">
    <property type="entry name" value="TY"/>
    <property type="match status" value="1"/>
</dbReference>
<reference evidence="20" key="1">
    <citation type="submission" date="2025-08" db="UniProtKB">
        <authorList>
            <consortium name="Ensembl"/>
        </authorList>
    </citation>
    <scope>IDENTIFICATION</scope>
</reference>
<feature type="domain" description="EGF-like" evidence="16">
    <location>
        <begin position="1004"/>
        <end position="1046"/>
    </location>
</feature>
<keyword evidence="8" id="KW-0084">Basement membrane</keyword>
<dbReference type="SMART" id="SM00181">
    <property type="entry name" value="EGF"/>
    <property type="match status" value="6"/>
</dbReference>
<evidence type="ECO:0000256" key="6">
    <source>
        <dbReference type="ARBA" id="ARBA00022737"/>
    </source>
</evidence>
<dbReference type="GO" id="GO:0007160">
    <property type="term" value="P:cell-matrix adhesion"/>
    <property type="evidence" value="ECO:0007669"/>
    <property type="project" value="InterPro"/>
</dbReference>
<comment type="subcellular location">
    <subcellularLocation>
        <location evidence="1">Secreted</location>
        <location evidence="1">Extracellular space</location>
        <location evidence="1">Extracellular matrix</location>
        <location evidence="1">Basement membrane</location>
    </subcellularLocation>
</comment>
<keyword evidence="5" id="KW-0732">Signal</keyword>
<dbReference type="Pfam" id="PF12662">
    <property type="entry name" value="cEGF"/>
    <property type="match status" value="1"/>
</dbReference>
<keyword evidence="3" id="KW-0272">Extracellular matrix</keyword>
<dbReference type="InterPro" id="IPR000716">
    <property type="entry name" value="Thyroglobulin_1"/>
</dbReference>
<feature type="domain" description="Nidogen G2 beta-barrel" evidence="17">
    <location>
        <begin position="730"/>
        <end position="963"/>
    </location>
</feature>
<dbReference type="Pfam" id="PF02389">
    <property type="entry name" value="Cornifin"/>
    <property type="match status" value="1"/>
</dbReference>
<dbReference type="GeneTree" id="ENSGT00940000156318"/>
<dbReference type="STRING" id="205130.ENSMAMP00000028048"/>
<dbReference type="PROSITE" id="PS01187">
    <property type="entry name" value="EGF_CA"/>
    <property type="match status" value="1"/>
</dbReference>
<dbReference type="Pfam" id="PF00058">
    <property type="entry name" value="Ldl_recept_b"/>
    <property type="match status" value="3"/>
</dbReference>
<dbReference type="FunFam" id="2.10.25.10:FF:000038">
    <property type="entry name" value="Fibrillin 2"/>
    <property type="match status" value="1"/>
</dbReference>
<dbReference type="GO" id="GO:0060070">
    <property type="term" value="P:canonical Wnt signaling pathway"/>
    <property type="evidence" value="ECO:0007669"/>
    <property type="project" value="TreeGrafter"/>
</dbReference>
<evidence type="ECO:0000256" key="3">
    <source>
        <dbReference type="ARBA" id="ARBA00022530"/>
    </source>
</evidence>
<dbReference type="InterPro" id="IPR018097">
    <property type="entry name" value="EGF_Ca-bd_CS"/>
</dbReference>
<dbReference type="CDD" id="cd00191">
    <property type="entry name" value="TY"/>
    <property type="match status" value="1"/>
</dbReference>
<dbReference type="FunFam" id="2.120.10.30:FF:000241">
    <property type="entry name" value="Low-density lipoprotein receptor-related protein 6"/>
    <property type="match status" value="1"/>
</dbReference>
<dbReference type="SUPFAM" id="SSF57196">
    <property type="entry name" value="EGF/Laminin"/>
    <property type="match status" value="1"/>
</dbReference>
<feature type="compositionally biased region" description="Acidic residues" evidence="15">
    <location>
        <begin position="521"/>
        <end position="537"/>
    </location>
</feature>
<dbReference type="SMART" id="SM00135">
    <property type="entry name" value="LY"/>
    <property type="match status" value="4"/>
</dbReference>
<dbReference type="SUPFAM" id="SSF54511">
    <property type="entry name" value="GFP-like"/>
    <property type="match status" value="1"/>
</dbReference>
<dbReference type="Ensembl" id="ENSMAMT00000028776.2">
    <property type="protein sequence ID" value="ENSMAMP00000028048.1"/>
    <property type="gene ID" value="ENSMAMG00000018873.2"/>
</dbReference>
<keyword evidence="4 12" id="KW-0245">EGF-like domain</keyword>
<feature type="compositionally biased region" description="Acidic residues" evidence="15">
    <location>
        <begin position="566"/>
        <end position="575"/>
    </location>
</feature>
<dbReference type="GO" id="GO:0005509">
    <property type="term" value="F:calcium ion binding"/>
    <property type="evidence" value="ECO:0007669"/>
    <property type="project" value="InterPro"/>
</dbReference>
<dbReference type="InterPro" id="IPR026823">
    <property type="entry name" value="cEGF"/>
</dbReference>
<dbReference type="InterPro" id="IPR050778">
    <property type="entry name" value="Cueball_EGF_LRP_Nidogen"/>
</dbReference>
<reference evidence="20" key="2">
    <citation type="submission" date="2025-09" db="UniProtKB">
        <authorList>
            <consortium name="Ensembl"/>
        </authorList>
    </citation>
    <scope>IDENTIFICATION</scope>
</reference>
<dbReference type="PROSITE" id="PS51220">
    <property type="entry name" value="NIDO"/>
    <property type="match status" value="1"/>
</dbReference>
<evidence type="ECO:0000259" key="18">
    <source>
        <dbReference type="PROSITE" id="PS51162"/>
    </source>
</evidence>
<dbReference type="SUPFAM" id="SSF57184">
    <property type="entry name" value="Growth factor receptor domain"/>
    <property type="match status" value="1"/>
</dbReference>
<dbReference type="PANTHER" id="PTHR46513:SF6">
    <property type="entry name" value="NIDOGEN-1"/>
    <property type="match status" value="1"/>
</dbReference>
<dbReference type="InterPro" id="IPR009017">
    <property type="entry name" value="GFP"/>
</dbReference>
<dbReference type="SMART" id="SM00179">
    <property type="entry name" value="EGF_CA"/>
    <property type="match status" value="5"/>
</dbReference>
<protein>
    <submittedName>
        <fullName evidence="20">Nidogen 1b</fullName>
    </submittedName>
</protein>
<dbReference type="PROSITE" id="PS51120">
    <property type="entry name" value="LDLRB"/>
    <property type="match status" value="3"/>
</dbReference>
<feature type="compositionally biased region" description="Polar residues" evidence="15">
    <location>
        <begin position="397"/>
        <end position="413"/>
    </location>
</feature>
<feature type="region of interest" description="Disordered" evidence="15">
    <location>
        <begin position="360"/>
        <end position="414"/>
    </location>
</feature>
<keyword evidence="10 14" id="KW-1015">Disulfide bond</keyword>
<dbReference type="SUPFAM" id="SSF63825">
    <property type="entry name" value="YWTD domain"/>
    <property type="match status" value="1"/>
</dbReference>
<feature type="repeat" description="LDL-receptor class B" evidence="13">
    <location>
        <begin position="1283"/>
        <end position="1325"/>
    </location>
</feature>
<feature type="compositionally biased region" description="Basic and acidic residues" evidence="15">
    <location>
        <begin position="593"/>
        <end position="606"/>
    </location>
</feature>
<name>A0A3Q3MKG8_9TELE</name>
<dbReference type="Pfam" id="PF07645">
    <property type="entry name" value="EGF_CA"/>
    <property type="match status" value="1"/>
</dbReference>
<evidence type="ECO:0000256" key="10">
    <source>
        <dbReference type="ARBA" id="ARBA00023157"/>
    </source>
</evidence>
<feature type="domain" description="Thyroglobulin type-1" evidence="18">
    <location>
        <begin position="1141"/>
        <end position="1212"/>
    </location>
</feature>
<dbReference type="InterPro" id="IPR006605">
    <property type="entry name" value="G2_nidogen/fibulin_G2F"/>
</dbReference>
<dbReference type="GO" id="GO:0030855">
    <property type="term" value="P:epithelial cell differentiation"/>
    <property type="evidence" value="ECO:0007669"/>
    <property type="project" value="UniProtKB-ARBA"/>
</dbReference>
<feature type="domain" description="EGF-like" evidence="16">
    <location>
        <begin position="962"/>
        <end position="1003"/>
    </location>
</feature>
<evidence type="ECO:0000256" key="9">
    <source>
        <dbReference type="ARBA" id="ARBA00022889"/>
    </source>
</evidence>
<feature type="region of interest" description="Disordered" evidence="15">
    <location>
        <begin position="444"/>
        <end position="663"/>
    </location>
</feature>
<evidence type="ECO:0000256" key="4">
    <source>
        <dbReference type="ARBA" id="ARBA00022536"/>
    </source>
</evidence>
<evidence type="ECO:0000259" key="19">
    <source>
        <dbReference type="PROSITE" id="PS51220"/>
    </source>
</evidence>
<dbReference type="Proteomes" id="UP000261640">
    <property type="component" value="Unplaced"/>
</dbReference>
<evidence type="ECO:0000256" key="15">
    <source>
        <dbReference type="SAM" id="MobiDB-lite"/>
    </source>
</evidence>
<evidence type="ECO:0000259" key="17">
    <source>
        <dbReference type="PROSITE" id="PS50993"/>
    </source>
</evidence>
<accession>A0A3Q3MKG8</accession>
<dbReference type="PANTHER" id="PTHR46513">
    <property type="entry name" value="VITELLOGENIN RECEPTOR-LIKE PROTEIN-RELATED-RELATED"/>
    <property type="match status" value="1"/>
</dbReference>
<feature type="domain" description="EGF-like" evidence="16">
    <location>
        <begin position="686"/>
        <end position="726"/>
    </location>
</feature>
<evidence type="ECO:0000256" key="2">
    <source>
        <dbReference type="ARBA" id="ARBA00022525"/>
    </source>
</evidence>
<dbReference type="InterPro" id="IPR001881">
    <property type="entry name" value="EGF-like_Ca-bd_dom"/>
</dbReference>
<dbReference type="GO" id="GO:0005886">
    <property type="term" value="C:plasma membrane"/>
    <property type="evidence" value="ECO:0007669"/>
    <property type="project" value="TreeGrafter"/>
</dbReference>
<dbReference type="PROSITE" id="PS51162">
    <property type="entry name" value="THYROGLOBULIN_1_2"/>
    <property type="match status" value="1"/>
</dbReference>
<keyword evidence="2" id="KW-0964">Secreted</keyword>
<dbReference type="InterPro" id="IPR011042">
    <property type="entry name" value="6-blade_b-propeller_TolB-like"/>
</dbReference>
<dbReference type="InterPro" id="IPR003886">
    <property type="entry name" value="NIDO_dom"/>
</dbReference>
<feature type="repeat" description="LDL-receptor class B" evidence="13">
    <location>
        <begin position="1326"/>
        <end position="1368"/>
    </location>
</feature>
<keyword evidence="11" id="KW-0325">Glycoprotein</keyword>
<evidence type="ECO:0000256" key="1">
    <source>
        <dbReference type="ARBA" id="ARBA00004302"/>
    </source>
</evidence>
<dbReference type="Gene3D" id="2.120.10.30">
    <property type="entry name" value="TolB, C-terminal domain"/>
    <property type="match status" value="1"/>
</dbReference>
<dbReference type="PROSITE" id="PS00484">
    <property type="entry name" value="THYROGLOBULIN_1_1"/>
    <property type="match status" value="1"/>
</dbReference>
<keyword evidence="21" id="KW-1185">Reference proteome</keyword>
<dbReference type="InterPro" id="IPR009030">
    <property type="entry name" value="Growth_fac_rcpt_cys_sf"/>
</dbReference>
<dbReference type="GO" id="GO:0017147">
    <property type="term" value="F:Wnt-protein binding"/>
    <property type="evidence" value="ECO:0007669"/>
    <property type="project" value="TreeGrafter"/>
</dbReference>
<evidence type="ECO:0000256" key="13">
    <source>
        <dbReference type="PROSITE-ProRule" id="PRU00461"/>
    </source>
</evidence>
<keyword evidence="6" id="KW-0677">Repeat</keyword>
<dbReference type="InterPro" id="IPR000152">
    <property type="entry name" value="EGF-type_Asp/Asn_hydroxyl_site"/>
</dbReference>
<dbReference type="InParanoid" id="A0A3Q3MKG8"/>
<dbReference type="GO" id="GO:0005604">
    <property type="term" value="C:basement membrane"/>
    <property type="evidence" value="ECO:0007669"/>
    <property type="project" value="UniProtKB-SubCell"/>
</dbReference>
<keyword evidence="9" id="KW-0130">Cell adhesion</keyword>
<evidence type="ECO:0000313" key="20">
    <source>
        <dbReference type="Ensembl" id="ENSMAMP00000028048.1"/>
    </source>
</evidence>
<evidence type="ECO:0000256" key="11">
    <source>
        <dbReference type="ARBA" id="ARBA00023180"/>
    </source>
</evidence>
<dbReference type="SMART" id="SM00539">
    <property type="entry name" value="NIDO"/>
    <property type="match status" value="1"/>
</dbReference>
<dbReference type="InterPro" id="IPR000033">
    <property type="entry name" value="LDLR_classB_rpt"/>
</dbReference>
<evidence type="ECO:0000256" key="7">
    <source>
        <dbReference type="ARBA" id="ARBA00022837"/>
    </source>
</evidence>
<dbReference type="Pfam" id="PF00086">
    <property type="entry name" value="Thyroglobulin_1"/>
    <property type="match status" value="1"/>
</dbReference>
<dbReference type="Gene3D" id="2.10.25.10">
    <property type="entry name" value="Laminin"/>
    <property type="match status" value="5"/>
</dbReference>
<proteinExistence type="predicted"/>
<evidence type="ECO:0000256" key="5">
    <source>
        <dbReference type="ARBA" id="ARBA00022729"/>
    </source>
</evidence>
<dbReference type="CDD" id="cd00054">
    <property type="entry name" value="EGF_CA"/>
    <property type="match status" value="4"/>
</dbReference>
<feature type="domain" description="EGF-like" evidence="16">
    <location>
        <begin position="1051"/>
        <end position="1094"/>
    </location>
</feature>
<feature type="domain" description="EGF-like" evidence="16">
    <location>
        <begin position="1095"/>
        <end position="1133"/>
    </location>
</feature>
<evidence type="ECO:0000256" key="12">
    <source>
        <dbReference type="PROSITE-ProRule" id="PRU00076"/>
    </source>
</evidence>
<feature type="compositionally biased region" description="Polar residues" evidence="15">
    <location>
        <begin position="379"/>
        <end position="389"/>
    </location>
</feature>
<dbReference type="InterPro" id="IPR036857">
    <property type="entry name" value="Thyroglobulin_1_sf"/>
</dbReference>
<dbReference type="GO" id="GO:0042813">
    <property type="term" value="F:Wnt receptor activity"/>
    <property type="evidence" value="ECO:0007669"/>
    <property type="project" value="TreeGrafter"/>
</dbReference>
<feature type="repeat" description="LDL-receptor class B" evidence="13">
    <location>
        <begin position="1369"/>
        <end position="1413"/>
    </location>
</feature>
<feature type="compositionally biased region" description="Acidic residues" evidence="15">
    <location>
        <begin position="457"/>
        <end position="481"/>
    </location>
</feature>
<feature type="domain" description="NIDO" evidence="19">
    <location>
        <begin position="173"/>
        <end position="337"/>
    </location>
</feature>
<dbReference type="SUPFAM" id="SSF57610">
    <property type="entry name" value="Thyroglobulin type-1 domain"/>
    <property type="match status" value="1"/>
</dbReference>
<dbReference type="InterPro" id="IPR000742">
    <property type="entry name" value="EGF"/>
</dbReference>
<feature type="disulfide bond" evidence="14">
    <location>
        <begin position="1182"/>
        <end position="1189"/>
    </location>
</feature>
<dbReference type="Pfam" id="PF07474">
    <property type="entry name" value="G2F"/>
    <property type="match status" value="1"/>
</dbReference>
<dbReference type="CDD" id="cd00255">
    <property type="entry name" value="nidG2"/>
    <property type="match status" value="1"/>
</dbReference>
<sequence>MLRPLFCEYSPEVPSPGLLPPLSLPPSSPPVLQSSAVRRRLSLVLPAVLASSPAFLFVEPRWSDCVCGASGWKMSPASRSWLWVWGCLLSLSFWTRALELEELFEFGEEAGDLQLQPGSDSTAALGLNGSVSFFGQSFDQVHINTNGFVAVVEPPDENQYLGKMPASFKMIAALLGDLDDSDGQGKVYFRQDSSPGVLSRAAEHVRRAFPIEQKVEPTSALVITWANMAAHGTSGLGDRLDTKRNTFQLVLASTVSSSYAILLYPRAGLQFLSTSVGGNKTLLEAGFNEGLVSSWFWGTNQGVYFRTTTNEETSVRELTEKTNSGQKGVWVYEVGATVFIAITPGMVPDLPVEEDATEPPVTLLPRQPHEQEEVDFSTHETGLTMTSESAVPEEFSSESPTDYQTSYPDTETPTPWYMVTETVTTEPYYEETDQEYPEYETIAPTYTSPEGYPDPSEPSDPDVSDPADPDVSEPADPDVSETADPTVSEPEEPDVSEPADPTVSEPEEPDVSEPADPTVSEPEDPDVSEPEDPDVSEPADPTVSEPEDPDVSEQADPTVSGPADPDVSEPEDPDVSDPAHPDLSEPADPDVSDPAHPDLSEPKYPDETEITYSTPEPFQPGYTAPDISKTRYSPVEPGYPDPDLVQTQYNNPEPVQPAPPRSPFQSPQIVVVDEVEVLDVDVFKYNLETCAHHRHNCSAFAECRDYTNGYCCHCRPGFYGNGMDCVAEGKPQRMNGKVHGRVFVGNSPSPVELRNKDLHSYVVANDGRAYVAISNIPESVGPSLQPLSSLGGVIGWAFALEQPGYQNGFRLIGGMFSRQAEVIFQPGNERLSIKQQFQGIDEHDHLVVSTELEGRLPAIPVGSSVHINPYKEIYQYGRNLITSSSSRDYTVTSPDGTTQTRSYQWRQTITFQSCPHDEAIGAAPSTQQLSVDQIFVLFDASNNLMRYAMSNKIGSIHSVPPEHNPCFTGRHGCDVNAMCRPGDGLHFTCECAAGFTGDGRYCHDTDECRETPQVCGSNAVCTNQPGSFHCECAAGFLFAGDGRTCVEENRPVDHCHRGSHDCDAPERALCSYTGGSSYVCSCLPGFVGDGRDCEDVDECQQDPCHRDAFCSNTHGSYACHCRHGFHGDGLHCSPTPSEREKTQCERHRESAQASTPFLRPRPSVGHYVPQCDQHGAYEPTQCHAGIGQCWCVDANGQEIPNTRTGPGHTPLCIDQTVTPAPVGPTPRPGVHPIAPGTHLLFAQSGKIEHVPLDGFSIKKEEAKPLLHIPDRVVIAVAYDCVEKTVYWTDITGPAISKASLREGDIVPVVTTELQSPEGIAIDHVARLLFWTDSMRDTVEVSKLDGSQRRVLFDSDLVNPRPIVTNPAYGRLYWADWDRDGPKIETSNMDGTDRSVLVKDDLGLPNGLTFDHEKQQLCWADAGTRKVECMDPHRRMRRQIVAGIQYPFAIVSFGRSLYYTDWRREAVVAVDQNTEKETEEFLPQKRSRLYGITTTPTQCLQAYNYCSDNGGCSHLCLPRLGGFTCRCPDAADGLCEERNL</sequence>
<dbReference type="PROSITE" id="PS50026">
    <property type="entry name" value="EGF_3"/>
    <property type="match status" value="5"/>
</dbReference>
<dbReference type="Gene3D" id="4.10.800.10">
    <property type="entry name" value="Thyroglobulin type-1"/>
    <property type="match status" value="1"/>
</dbReference>
<dbReference type="FunFam" id="2.10.25.10:FF:000003">
    <property type="entry name" value="fibrillin-1 isoform X1"/>
    <property type="match status" value="1"/>
</dbReference>
<dbReference type="SMART" id="SM00682">
    <property type="entry name" value="G2F"/>
    <property type="match status" value="1"/>
</dbReference>